<accession>G5C5U5</accession>
<dbReference type="CDD" id="cd01439">
    <property type="entry name" value="TCCD_inducible_PARP_like"/>
    <property type="match status" value="1"/>
</dbReference>
<evidence type="ECO:0000256" key="6">
    <source>
        <dbReference type="ARBA" id="ARBA00022679"/>
    </source>
</evidence>
<evidence type="ECO:0000256" key="16">
    <source>
        <dbReference type="RuleBase" id="RU362114"/>
    </source>
</evidence>
<keyword evidence="6 16" id="KW-0808">Transferase</keyword>
<dbReference type="InterPro" id="IPR012677">
    <property type="entry name" value="Nucleotide-bd_a/b_plait_sf"/>
</dbReference>
<evidence type="ECO:0000256" key="7">
    <source>
        <dbReference type="ARBA" id="ARBA00022695"/>
    </source>
</evidence>
<evidence type="ECO:0000256" key="17">
    <source>
        <dbReference type="SAM" id="MobiDB-lite"/>
    </source>
</evidence>
<evidence type="ECO:0000256" key="12">
    <source>
        <dbReference type="ARBA" id="ARBA00023242"/>
    </source>
</evidence>
<comment type="subcellular location">
    <subcellularLocation>
        <location evidence="2">Cytoplasm</location>
    </subcellularLocation>
    <subcellularLocation>
        <location evidence="1">Nucleus</location>
    </subcellularLocation>
</comment>
<feature type="region of interest" description="Disordered" evidence="17">
    <location>
        <begin position="997"/>
        <end position="1039"/>
    </location>
</feature>
<comment type="similarity">
    <text evidence="13">Belongs to the ARTD/PARP family.</text>
</comment>
<keyword evidence="9" id="KW-0013">ADP-ribosylation</keyword>
<dbReference type="InParanoid" id="G5C5U5"/>
<dbReference type="GO" id="GO:0003950">
    <property type="term" value="F:NAD+ poly-ADP-ribosyltransferase activity"/>
    <property type="evidence" value="ECO:0007669"/>
    <property type="project" value="UniProtKB-UniRule"/>
</dbReference>
<dbReference type="GO" id="GO:1990404">
    <property type="term" value="F:NAD+-protein mono-ADP-ribosyltransferase activity"/>
    <property type="evidence" value="ECO:0007669"/>
    <property type="project" value="TreeGrafter"/>
</dbReference>
<keyword evidence="3" id="KW-0963">Cytoplasm</keyword>
<dbReference type="SUPFAM" id="SSF56399">
    <property type="entry name" value="ADP-ribosylation"/>
    <property type="match status" value="1"/>
</dbReference>
<dbReference type="FunCoup" id="G5C5U5">
    <property type="interactions" value="1393"/>
</dbReference>
<gene>
    <name evidence="19" type="ORF">GW7_19253</name>
</gene>
<feature type="domain" description="PARP catalytic" evidence="18">
    <location>
        <begin position="761"/>
        <end position="974"/>
    </location>
</feature>
<dbReference type="EMBL" id="JH173457">
    <property type="protein sequence ID" value="EHB16906.1"/>
    <property type="molecule type" value="Genomic_DNA"/>
</dbReference>
<evidence type="ECO:0000256" key="1">
    <source>
        <dbReference type="ARBA" id="ARBA00004123"/>
    </source>
</evidence>
<evidence type="ECO:0000256" key="3">
    <source>
        <dbReference type="ARBA" id="ARBA00022490"/>
    </source>
</evidence>
<evidence type="ECO:0000256" key="5">
    <source>
        <dbReference type="ARBA" id="ARBA00022676"/>
    </source>
</evidence>
<feature type="region of interest" description="Disordered" evidence="17">
    <location>
        <begin position="567"/>
        <end position="601"/>
    </location>
</feature>
<keyword evidence="10 16" id="KW-0520">NAD</keyword>
<dbReference type="PROSITE" id="PS51059">
    <property type="entry name" value="PARP_CATALYTIC"/>
    <property type="match status" value="1"/>
</dbReference>
<keyword evidence="12" id="KW-0539">Nucleus</keyword>
<evidence type="ECO:0000259" key="18">
    <source>
        <dbReference type="PROSITE" id="PS51059"/>
    </source>
</evidence>
<evidence type="ECO:0000256" key="15">
    <source>
        <dbReference type="ARBA" id="ARBA00065037"/>
    </source>
</evidence>
<proteinExistence type="inferred from homology"/>
<keyword evidence="5 16" id="KW-0328">Glycosyltransferase</keyword>
<keyword evidence="11" id="KW-0234">DNA repair</keyword>
<comment type="function">
    <text evidence="14">ADP-ribosyltransferase that mediates mono-ADP-ribosylation of glutamate and aspartate residues on target proteins. In contrast to PARP1 and PARP2, it is not able to mediate poly-ADP-ribosylation. Catalyzes mono-ADP-ribosylation of GSK3B, leading to negatively regulate GSK3B kinase activity. Involved in translesion DNA synthesis in response to DNA damage via its interaction with PCNA.</text>
</comment>
<reference evidence="19 20" key="1">
    <citation type="journal article" date="2011" name="Nature">
        <title>Genome sequencing reveals insights into physiology and longevity of the naked mole rat.</title>
        <authorList>
            <person name="Kim E.B."/>
            <person name="Fang X."/>
            <person name="Fushan A.A."/>
            <person name="Huang Z."/>
            <person name="Lobanov A.V."/>
            <person name="Han L."/>
            <person name="Marino S.M."/>
            <person name="Sun X."/>
            <person name="Turanov A.A."/>
            <person name="Yang P."/>
            <person name="Yim S.H."/>
            <person name="Zhao X."/>
            <person name="Kasaikina M.V."/>
            <person name="Stoletzki N."/>
            <person name="Peng C."/>
            <person name="Polak P."/>
            <person name="Xiong Z."/>
            <person name="Kiezun A."/>
            <person name="Zhu Y."/>
            <person name="Chen Y."/>
            <person name="Kryukov G.V."/>
            <person name="Zhang Q."/>
            <person name="Peshkin L."/>
            <person name="Yang L."/>
            <person name="Bronson R.T."/>
            <person name="Buffenstein R."/>
            <person name="Wang B."/>
            <person name="Han C."/>
            <person name="Li Q."/>
            <person name="Chen L."/>
            <person name="Zhao W."/>
            <person name="Sunyaev S.R."/>
            <person name="Park T.J."/>
            <person name="Zhang G."/>
            <person name="Wang J."/>
            <person name="Gladyshev V.N."/>
        </authorList>
    </citation>
    <scope>NUCLEOTIDE SEQUENCE [LARGE SCALE GENOMIC DNA]</scope>
</reference>
<name>G5C5U5_HETGA</name>
<evidence type="ECO:0000256" key="9">
    <source>
        <dbReference type="ARBA" id="ARBA00022765"/>
    </source>
</evidence>
<dbReference type="CDD" id="cd12547">
    <property type="entry name" value="RRM1_2_PAR10"/>
    <property type="match status" value="1"/>
</dbReference>
<dbReference type="eggNOG" id="ENOG502R572">
    <property type="taxonomic scope" value="Eukaryota"/>
</dbReference>
<dbReference type="GO" id="GO:0006281">
    <property type="term" value="P:DNA repair"/>
    <property type="evidence" value="ECO:0007669"/>
    <property type="project" value="UniProtKB-KW"/>
</dbReference>
<dbReference type="PANTHER" id="PTHR14453:SF94">
    <property type="entry name" value="PROTEIN MONO-ADP-RIBOSYLTRANSFERASE PARP10"/>
    <property type="match status" value="1"/>
</dbReference>
<keyword evidence="8" id="KW-0227">DNA damage</keyword>
<dbReference type="GO" id="GO:0003714">
    <property type="term" value="F:transcription corepressor activity"/>
    <property type="evidence" value="ECO:0007669"/>
    <property type="project" value="TreeGrafter"/>
</dbReference>
<keyword evidence="7" id="KW-0548">Nucleotidyltransferase</keyword>
<evidence type="ECO:0000256" key="13">
    <source>
        <dbReference type="ARBA" id="ARBA00024347"/>
    </source>
</evidence>
<dbReference type="Pfam" id="PF23085">
    <property type="entry name" value="RRM_PARP14_3"/>
    <property type="match status" value="2"/>
</dbReference>
<dbReference type="Gene3D" id="3.90.228.10">
    <property type="match status" value="1"/>
</dbReference>
<feature type="region of interest" description="Disordered" evidence="17">
    <location>
        <begin position="292"/>
        <end position="317"/>
    </location>
</feature>
<dbReference type="PANTHER" id="PTHR14453">
    <property type="entry name" value="PARP/ZINC FINGER CCCH TYPE DOMAIN CONTAINING PROTEIN"/>
    <property type="match status" value="1"/>
</dbReference>
<dbReference type="FunFam" id="3.90.228.10:FF:000008">
    <property type="entry name" value="Poly [ADP-ribose] polymerase"/>
    <property type="match status" value="1"/>
</dbReference>
<dbReference type="GO" id="GO:0005634">
    <property type="term" value="C:nucleus"/>
    <property type="evidence" value="ECO:0007669"/>
    <property type="project" value="UniProtKB-SubCell"/>
</dbReference>
<evidence type="ECO:0000256" key="14">
    <source>
        <dbReference type="ARBA" id="ARBA00054622"/>
    </source>
</evidence>
<organism evidence="19 20">
    <name type="scientific">Heterocephalus glaber</name>
    <name type="common">Naked mole rat</name>
    <dbReference type="NCBI Taxonomy" id="10181"/>
    <lineage>
        <taxon>Eukaryota</taxon>
        <taxon>Metazoa</taxon>
        <taxon>Chordata</taxon>
        <taxon>Craniata</taxon>
        <taxon>Vertebrata</taxon>
        <taxon>Euteleostomi</taxon>
        <taxon>Mammalia</taxon>
        <taxon>Eutheria</taxon>
        <taxon>Euarchontoglires</taxon>
        <taxon>Glires</taxon>
        <taxon>Rodentia</taxon>
        <taxon>Hystricomorpha</taxon>
        <taxon>Bathyergidae</taxon>
        <taxon>Heterocephalus</taxon>
    </lineage>
</organism>
<dbReference type="AlphaFoldDB" id="G5C5U5"/>
<dbReference type="InterPro" id="IPR052056">
    <property type="entry name" value="Mono-ARTD/PARP"/>
</dbReference>
<dbReference type="GO" id="GO:0016779">
    <property type="term" value="F:nucleotidyltransferase activity"/>
    <property type="evidence" value="ECO:0007669"/>
    <property type="project" value="UniProtKB-KW"/>
</dbReference>
<dbReference type="GO" id="GO:0005737">
    <property type="term" value="C:cytoplasm"/>
    <property type="evidence" value="ECO:0007669"/>
    <property type="project" value="UniProtKB-SubCell"/>
</dbReference>
<evidence type="ECO:0000256" key="4">
    <source>
        <dbReference type="ARBA" id="ARBA00022553"/>
    </source>
</evidence>
<dbReference type="InterPro" id="IPR012317">
    <property type="entry name" value="Poly(ADP-ribose)pol_cat_dom"/>
</dbReference>
<evidence type="ECO:0000256" key="2">
    <source>
        <dbReference type="ARBA" id="ARBA00004496"/>
    </source>
</evidence>
<sequence length="1119" mass="120730">MFHFRVVMAEEAVGVAVEVHGLTPHVPDELLTLYFENRRRSGGGPVLSWQRLGHGGILTFREPEDAQRVLDQAKHQLQGAWLCLRPAPPCASTRLLLQGLPPGTTPQRLEQHVQALLCAIGHPVQPCHALASPRPDRALVQLSMPLPEADFRILEEQAQNLDLDGASVSLARVPQARAVRVIGDSLPVDLLLLELYLENERRSGGGPLEGLHSLPRQLGTVISFQQWQTAEQVLQRNHWLQGSELSLVPHYEVLEPEELAEGTAGGDHPSTMGPGAIHYALPEAGRLAGSLKGAVDSGEAPGQLRSSLGKSHEGSPGQVMLADLGAVRSLEQERLVNQGPMGLLEQEGPMSLGTIGSAKQAGLKSPEPKGCAGPVGPMEISMRLLGQEDPGPLDLAEEEALLGAAMSSLGQEGLVWPVEITMKSPEKAGLESPGHVGLLGQAGLVEMVLSMEPGAMRFLQLYHEDLLASLGDVTLFPLEGIDVTGFRGLEAQFQCVFGTEQLANATVDMKPEEVDPTEALQVLPAHSHTLWLLESTGSDQENVSLEEVQEMLATLESLDSEHWQPLELREEKPEEQPEDAATPGQEEEATVPGAGEEPVAPNIGTPEPEQLKEEAALQLALYHSLESQDWVAEQKEAATLRRALALSLLEAEEPLGGSTGNGAQLVVHVPFEQDVEELDRALMTALEEHLQEETVRLQGHVLPEELCAPLERYHGVSVAPQGDSILLRGFGAQPARAARHLAALLAGPWNSSLAFPFGGSDTTLPEQRLEEPLGRLESLAESTREFQEVVKAFCDSLDAAHSRICIIQVQRVSHPLLEQQYQLHRDRLVQRCTQQPAEQVLYHGTSASTVPEICEHGFNRSFCGRNGTLYGRGVYFAKRASLSVQDRYSPPNDDGHKAVFVARVLTGDYGQGCRSLRAPPLRAGHTLLRYDSAVNCLQQPSIFVIFHDTQALPTHLITCKRLPHASRDSSRPGSGSAVLGALAVGAMSGEDSEVRAVAEGGSNGGSGSPSPGDTLPWNLGKTQRSRRSGGGSGGNGSVLDPAERAVIRIAGMAALRTSIPPPDEQDFIQAYEEVREKYKVYLGWVVSLLGQWAPELDYCTLGRPWETSLTLMLCAAASA</sequence>
<dbReference type="Proteomes" id="UP000006813">
    <property type="component" value="Unassembled WGS sequence"/>
</dbReference>
<dbReference type="GO" id="GO:0070212">
    <property type="term" value="P:protein poly-ADP-ribosylation"/>
    <property type="evidence" value="ECO:0007669"/>
    <property type="project" value="TreeGrafter"/>
</dbReference>
<dbReference type="GO" id="GO:0010629">
    <property type="term" value="P:negative regulation of gene expression"/>
    <property type="evidence" value="ECO:0007669"/>
    <property type="project" value="TreeGrafter"/>
</dbReference>
<evidence type="ECO:0000313" key="20">
    <source>
        <dbReference type="Proteomes" id="UP000006813"/>
    </source>
</evidence>
<evidence type="ECO:0000256" key="8">
    <source>
        <dbReference type="ARBA" id="ARBA00022763"/>
    </source>
</evidence>
<protein>
    <recommendedName>
        <fullName evidence="16">Poly [ADP-ribose] polymerase</fullName>
        <shortName evidence="16">PARP</shortName>
        <ecNumber evidence="16">2.4.2.-</ecNumber>
    </recommendedName>
</protein>
<dbReference type="FunFam" id="3.30.70.330:FF:000344">
    <property type="entry name" value="Poly [ADP-ribose] polymerase"/>
    <property type="match status" value="1"/>
</dbReference>
<dbReference type="Gene3D" id="3.30.70.330">
    <property type="match status" value="2"/>
</dbReference>
<comment type="subunit">
    <text evidence="15">Interacts with MYC. Interacts with PARP14. Interacts (via-PIP box and ubiquitin-interacting motifs) with PCNA.</text>
</comment>
<dbReference type="InterPro" id="IPR034464">
    <property type="entry name" value="PAR10_RRM1_2"/>
</dbReference>
<evidence type="ECO:0000256" key="11">
    <source>
        <dbReference type="ARBA" id="ARBA00023204"/>
    </source>
</evidence>
<dbReference type="Pfam" id="PF00644">
    <property type="entry name" value="PARP"/>
    <property type="match status" value="1"/>
</dbReference>
<keyword evidence="4" id="KW-0597">Phosphoprotein</keyword>
<dbReference type="STRING" id="10181.G5C5U5"/>
<dbReference type="EC" id="2.4.2.-" evidence="16"/>
<evidence type="ECO:0000256" key="10">
    <source>
        <dbReference type="ARBA" id="ARBA00023027"/>
    </source>
</evidence>
<evidence type="ECO:0000313" key="19">
    <source>
        <dbReference type="EMBL" id="EHB16906.1"/>
    </source>
</evidence>